<evidence type="ECO:0000259" key="3">
    <source>
        <dbReference type="Pfam" id="PF13505"/>
    </source>
</evidence>
<protein>
    <submittedName>
        <fullName evidence="4">Membrane protein</fullName>
    </submittedName>
</protein>
<dbReference type="STRING" id="540747.SAMN04488031_103547"/>
<dbReference type="OrthoDB" id="268975at2"/>
<feature type="chain" id="PRO_5015044608" evidence="2">
    <location>
        <begin position="22"/>
        <end position="195"/>
    </location>
</feature>
<gene>
    <name evidence="5" type="ORF">RIdsm_02135</name>
    <name evidence="4" type="ORF">XM52_03470</name>
</gene>
<keyword evidence="1 2" id="KW-0732">Signal</keyword>
<dbReference type="AlphaFoldDB" id="A0A0T5PCX3"/>
<evidence type="ECO:0000256" key="1">
    <source>
        <dbReference type="ARBA" id="ARBA00022729"/>
    </source>
</evidence>
<dbReference type="Pfam" id="PF13505">
    <property type="entry name" value="OMP_b-brl"/>
    <property type="match status" value="1"/>
</dbReference>
<dbReference type="KEGG" id="rid:RIdsm_02135"/>
<dbReference type="PATRIC" id="fig|540747.5.peg.2260"/>
<reference evidence="4 6" key="1">
    <citation type="submission" date="2015-04" db="EMBL/GenBank/DDBJ databases">
        <title>The draft genome sequence of Roseovarius indicus B108T.</title>
        <authorList>
            <person name="Li G."/>
            <person name="Lai Q."/>
            <person name="Shao Z."/>
            <person name="Yan P."/>
        </authorList>
    </citation>
    <scope>NUCLEOTIDE SEQUENCE [LARGE SCALE GENOMIC DNA]</scope>
    <source>
        <strain evidence="4 6">B108</strain>
    </source>
</reference>
<evidence type="ECO:0000313" key="6">
    <source>
        <dbReference type="Proteomes" id="UP000051401"/>
    </source>
</evidence>
<evidence type="ECO:0000313" key="7">
    <source>
        <dbReference type="Proteomes" id="UP000325785"/>
    </source>
</evidence>
<sequence length="195" mass="20858">MKRALSLFVAATLTTAGPALAGSLQDPVVEQPVIVPADPAPQIPNWTGFYLGSEIGYYNVDTNFPAIDGDDWISGFTAGYDYDFGNFVLGTAVDYDWTSLNIAPGVQMENVMRVKVRGGLKMGRGLAYATTGYANMDTNIVGDVDGYFVGGGYDYMVGDHLTVGGEVLYHDFDSFTGTPVSAEATSVAVRTVFKF</sequence>
<organism evidence="4 6">
    <name type="scientific">Roseovarius indicus</name>
    <dbReference type="NCBI Taxonomy" id="540747"/>
    <lineage>
        <taxon>Bacteria</taxon>
        <taxon>Pseudomonadati</taxon>
        <taxon>Pseudomonadota</taxon>
        <taxon>Alphaproteobacteria</taxon>
        <taxon>Rhodobacterales</taxon>
        <taxon>Roseobacteraceae</taxon>
        <taxon>Roseovarius</taxon>
    </lineage>
</organism>
<evidence type="ECO:0000313" key="4">
    <source>
        <dbReference type="EMBL" id="KRS18766.1"/>
    </source>
</evidence>
<dbReference type="RefSeq" id="WP_057813349.1">
    <property type="nucleotide sequence ID" value="NZ_CAXRJZ010000050.1"/>
</dbReference>
<dbReference type="InterPro" id="IPR011250">
    <property type="entry name" value="OMP/PagP_B-barrel"/>
</dbReference>
<evidence type="ECO:0000256" key="2">
    <source>
        <dbReference type="SAM" id="SignalP"/>
    </source>
</evidence>
<proteinExistence type="predicted"/>
<dbReference type="Proteomes" id="UP000051401">
    <property type="component" value="Unassembled WGS sequence"/>
</dbReference>
<dbReference type="SUPFAM" id="SSF56925">
    <property type="entry name" value="OMPA-like"/>
    <property type="match status" value="1"/>
</dbReference>
<accession>A0A0T5PCX3</accession>
<dbReference type="Proteomes" id="UP000325785">
    <property type="component" value="Chromosome"/>
</dbReference>
<keyword evidence="6" id="KW-1185">Reference proteome</keyword>
<reference evidence="5 7" key="2">
    <citation type="submission" date="2018-08" db="EMBL/GenBank/DDBJ databases">
        <title>Genetic Globetrotter - A new plasmid hitch-hiking vast phylogenetic and geographic distances.</title>
        <authorList>
            <person name="Vollmers J."/>
            <person name="Petersen J."/>
        </authorList>
    </citation>
    <scope>NUCLEOTIDE SEQUENCE [LARGE SCALE GENOMIC DNA]</scope>
    <source>
        <strain evidence="5 7">DSM 26383</strain>
    </source>
</reference>
<evidence type="ECO:0000313" key="5">
    <source>
        <dbReference type="EMBL" id="QEW26336.1"/>
    </source>
</evidence>
<dbReference type="EMBL" id="CP031598">
    <property type="protein sequence ID" value="QEW26336.1"/>
    <property type="molecule type" value="Genomic_DNA"/>
</dbReference>
<feature type="domain" description="Outer membrane protein beta-barrel" evidence="3">
    <location>
        <begin position="45"/>
        <end position="182"/>
    </location>
</feature>
<dbReference type="InterPro" id="IPR027385">
    <property type="entry name" value="Beta-barrel_OMP"/>
</dbReference>
<name>A0A0T5PCX3_9RHOB</name>
<dbReference type="EMBL" id="LAXI01000002">
    <property type="protein sequence ID" value="KRS18766.1"/>
    <property type="molecule type" value="Genomic_DNA"/>
</dbReference>
<feature type="signal peptide" evidence="2">
    <location>
        <begin position="1"/>
        <end position="21"/>
    </location>
</feature>